<evidence type="ECO:0000313" key="1">
    <source>
        <dbReference type="EnsemblPlants" id="OGLUM09G19730.1"/>
    </source>
</evidence>
<reference evidence="1" key="2">
    <citation type="submission" date="2018-05" db="EMBL/GenBank/DDBJ databases">
        <title>OgluRS3 (Oryza glumaepatula Reference Sequence Version 3).</title>
        <authorList>
            <person name="Zhang J."/>
            <person name="Kudrna D."/>
            <person name="Lee S."/>
            <person name="Talag J."/>
            <person name="Welchert J."/>
            <person name="Wing R.A."/>
        </authorList>
    </citation>
    <scope>NUCLEOTIDE SEQUENCE [LARGE SCALE GENOMIC DNA]</scope>
</reference>
<reference evidence="1" key="1">
    <citation type="submission" date="2015-04" db="UniProtKB">
        <authorList>
            <consortium name="EnsemblPlants"/>
        </authorList>
    </citation>
    <scope>IDENTIFICATION</scope>
</reference>
<dbReference type="EnsemblPlants" id="OGLUM09G19730.1">
    <property type="protein sequence ID" value="OGLUM09G19730.1"/>
    <property type="gene ID" value="OGLUM09G19730"/>
</dbReference>
<organism evidence="1">
    <name type="scientific">Oryza glumipatula</name>
    <dbReference type="NCBI Taxonomy" id="40148"/>
    <lineage>
        <taxon>Eukaryota</taxon>
        <taxon>Viridiplantae</taxon>
        <taxon>Streptophyta</taxon>
        <taxon>Embryophyta</taxon>
        <taxon>Tracheophyta</taxon>
        <taxon>Spermatophyta</taxon>
        <taxon>Magnoliopsida</taxon>
        <taxon>Liliopsida</taxon>
        <taxon>Poales</taxon>
        <taxon>Poaceae</taxon>
        <taxon>BOP clade</taxon>
        <taxon>Oryzoideae</taxon>
        <taxon>Oryzeae</taxon>
        <taxon>Oryzinae</taxon>
        <taxon>Oryza</taxon>
    </lineage>
</organism>
<dbReference type="HOGENOM" id="CLU_2337072_0_0_1"/>
<dbReference type="Proteomes" id="UP000026961">
    <property type="component" value="Chromosome 9"/>
</dbReference>
<name>A0A0E0B6D7_9ORYZ</name>
<evidence type="ECO:0000313" key="2">
    <source>
        <dbReference type="Proteomes" id="UP000026961"/>
    </source>
</evidence>
<dbReference type="Gramene" id="OGLUM09G19730.1">
    <property type="protein sequence ID" value="OGLUM09G19730.1"/>
    <property type="gene ID" value="OGLUM09G19730"/>
</dbReference>
<dbReference type="AlphaFoldDB" id="A0A0E0B6D7"/>
<protein>
    <submittedName>
        <fullName evidence="1">Uncharacterized protein</fullName>
    </submittedName>
</protein>
<sequence length="98" mass="10970">MASDMADLLHNQLAPPAISMRGLFRAGSRGRMEEPILCSRARDDTPLVFLVLAAAVFHESSSYKFQRAAHRVQAKASISNSAFLQYYVEPVRRMAWEG</sequence>
<accession>A0A0E0B6D7</accession>
<keyword evidence="2" id="KW-1185">Reference proteome</keyword>
<proteinExistence type="predicted"/>